<accession>A0A9P8XVP9</accession>
<keyword evidence="3" id="KW-1185">Reference proteome</keyword>
<protein>
    <submittedName>
        <fullName evidence="2">Uncharacterized protein</fullName>
    </submittedName>
</protein>
<gene>
    <name evidence="2" type="ORF">B0I36DRAFT_353738</name>
</gene>
<dbReference type="RefSeq" id="XP_046007220.1">
    <property type="nucleotide sequence ID" value="XM_046157238.1"/>
</dbReference>
<comment type="caution">
    <text evidence="2">The sequence shown here is derived from an EMBL/GenBank/DDBJ whole genome shotgun (WGS) entry which is preliminary data.</text>
</comment>
<dbReference type="AlphaFoldDB" id="A0A9P8XVP9"/>
<feature type="region of interest" description="Disordered" evidence="1">
    <location>
        <begin position="134"/>
        <end position="176"/>
    </location>
</feature>
<evidence type="ECO:0000256" key="1">
    <source>
        <dbReference type="SAM" id="MobiDB-lite"/>
    </source>
</evidence>
<organism evidence="2 3">
    <name type="scientific">Microdochium trichocladiopsis</name>
    <dbReference type="NCBI Taxonomy" id="1682393"/>
    <lineage>
        <taxon>Eukaryota</taxon>
        <taxon>Fungi</taxon>
        <taxon>Dikarya</taxon>
        <taxon>Ascomycota</taxon>
        <taxon>Pezizomycotina</taxon>
        <taxon>Sordariomycetes</taxon>
        <taxon>Xylariomycetidae</taxon>
        <taxon>Xylariales</taxon>
        <taxon>Microdochiaceae</taxon>
        <taxon>Microdochium</taxon>
    </lineage>
</organism>
<dbReference type="EMBL" id="JAGTJQ010000010">
    <property type="protein sequence ID" value="KAH7021019.1"/>
    <property type="molecule type" value="Genomic_DNA"/>
</dbReference>
<reference evidence="2" key="1">
    <citation type="journal article" date="2021" name="Nat. Commun.">
        <title>Genetic determinants of endophytism in the Arabidopsis root mycobiome.</title>
        <authorList>
            <person name="Mesny F."/>
            <person name="Miyauchi S."/>
            <person name="Thiergart T."/>
            <person name="Pickel B."/>
            <person name="Atanasova L."/>
            <person name="Karlsson M."/>
            <person name="Huettel B."/>
            <person name="Barry K.W."/>
            <person name="Haridas S."/>
            <person name="Chen C."/>
            <person name="Bauer D."/>
            <person name="Andreopoulos W."/>
            <person name="Pangilinan J."/>
            <person name="LaButti K."/>
            <person name="Riley R."/>
            <person name="Lipzen A."/>
            <person name="Clum A."/>
            <person name="Drula E."/>
            <person name="Henrissat B."/>
            <person name="Kohler A."/>
            <person name="Grigoriev I.V."/>
            <person name="Martin F.M."/>
            <person name="Hacquard S."/>
        </authorList>
    </citation>
    <scope>NUCLEOTIDE SEQUENCE</scope>
    <source>
        <strain evidence="2">MPI-CAGE-CH-0230</strain>
    </source>
</reference>
<name>A0A9P8XVP9_9PEZI</name>
<proteinExistence type="predicted"/>
<evidence type="ECO:0000313" key="3">
    <source>
        <dbReference type="Proteomes" id="UP000756346"/>
    </source>
</evidence>
<dbReference type="GeneID" id="70186784"/>
<sequence length="176" mass="18713">MDMDTDFTERRRRHVGSMAGGSVDLLIMTVLLSRDSSLAGSRCNGLTEAVVSPPGTSASPRLLTRHLHAPISTPRAIDPLAGARPQICSTKHNKNLNYSISRASSSTADNGEFGFPLLALSCVLAKPPTTKLSTLRPWEEASDRPGTGLFGPAVHEARPVANPGGAEDSFGEQDHR</sequence>
<dbReference type="Proteomes" id="UP000756346">
    <property type="component" value="Unassembled WGS sequence"/>
</dbReference>
<evidence type="ECO:0000313" key="2">
    <source>
        <dbReference type="EMBL" id="KAH7021019.1"/>
    </source>
</evidence>